<organism evidence="2 3">
    <name type="scientific">Flavobacterium agrisoli</name>
    <dbReference type="NCBI Taxonomy" id="2793066"/>
    <lineage>
        <taxon>Bacteria</taxon>
        <taxon>Pseudomonadati</taxon>
        <taxon>Bacteroidota</taxon>
        <taxon>Flavobacteriia</taxon>
        <taxon>Flavobacteriales</taxon>
        <taxon>Flavobacteriaceae</taxon>
        <taxon>Flavobacterium</taxon>
    </lineage>
</organism>
<dbReference type="SUPFAM" id="SSF51126">
    <property type="entry name" value="Pectin lyase-like"/>
    <property type="match status" value="1"/>
</dbReference>
<dbReference type="PROSITE" id="PS51257">
    <property type="entry name" value="PROKAR_LIPOPROTEIN"/>
    <property type="match status" value="1"/>
</dbReference>
<protein>
    <recommendedName>
        <fullName evidence="4">Parallel beta helix pectate lyase-like protein</fullName>
    </recommendedName>
</protein>
<dbReference type="EMBL" id="JAEHFV010000003">
    <property type="protein sequence ID" value="MBK0370048.1"/>
    <property type="molecule type" value="Genomic_DNA"/>
</dbReference>
<dbReference type="AlphaFoldDB" id="A0A934PP73"/>
<gene>
    <name evidence="2" type="ORF">I5M07_09350</name>
</gene>
<dbReference type="InterPro" id="IPR011050">
    <property type="entry name" value="Pectin_lyase_fold/virulence"/>
</dbReference>
<sequence length="499" mass="55739">MRHLYTLLILAFLTVLSACRTDFETVASSGDLIFSKDTVYLDTVFKNISSSTYQLKVYNQSKKDISIPNIQFENGLNSKYRMSVDGNTGTNGKLFNNITLLAKDSLYIFIEVTADVTDTNTDDFLYTDKIVFDSGENQQTVELVTLVKDAVFLYPQKNSDGSKEKITVEGQEIEGFYLDENDAQNGNELIFNNQKPYVIYGYAAVPENKTVEFQAGTRVHFHSNSGLIVGKNAALNINGTISSTKALENEVVFQGDRLQPDYSDLAGQWGKIWLTTESKTHHINHLTLKNATEGLQIENQPQNVNAIQNTQIYNCVNYGILASNSNIKAENIVINNSGKANLACYGGSYTFTHCTFNNNWNNASQTSVLLSNTDFQNPSTNLALNHANFYNCIVYGTYSNELTLIKQEKTVFNYKFDSVLIKSNNKDIAADSEHFENVILNENPKFYNSANNQLTIDKTSSAVAKGNTNYLIPIDILGNNRTTPPDLGAYQNQDFPEKK</sequence>
<keyword evidence="3" id="KW-1185">Reference proteome</keyword>
<feature type="chain" id="PRO_5036928709" description="Parallel beta helix pectate lyase-like protein" evidence="1">
    <location>
        <begin position="21"/>
        <end position="499"/>
    </location>
</feature>
<name>A0A934PP73_9FLAO</name>
<evidence type="ECO:0000256" key="1">
    <source>
        <dbReference type="SAM" id="SignalP"/>
    </source>
</evidence>
<dbReference type="RefSeq" id="WP_200106158.1">
    <property type="nucleotide sequence ID" value="NZ_JAEHFV010000003.1"/>
</dbReference>
<accession>A0A934PP73</accession>
<reference evidence="2" key="1">
    <citation type="submission" date="2020-12" db="EMBL/GenBank/DDBJ databases">
        <title>Bacterial novel species Flavobacterium sp. SE-1-e isolated from soil.</title>
        <authorList>
            <person name="Jung H.-Y."/>
        </authorList>
    </citation>
    <scope>NUCLEOTIDE SEQUENCE</scope>
    <source>
        <strain evidence="2">SE-1-e</strain>
    </source>
</reference>
<evidence type="ECO:0000313" key="3">
    <source>
        <dbReference type="Proteomes" id="UP000609172"/>
    </source>
</evidence>
<evidence type="ECO:0008006" key="4">
    <source>
        <dbReference type="Google" id="ProtNLM"/>
    </source>
</evidence>
<proteinExistence type="predicted"/>
<feature type="signal peptide" evidence="1">
    <location>
        <begin position="1"/>
        <end position="20"/>
    </location>
</feature>
<dbReference type="Proteomes" id="UP000609172">
    <property type="component" value="Unassembled WGS sequence"/>
</dbReference>
<comment type="caution">
    <text evidence="2">The sequence shown here is derived from an EMBL/GenBank/DDBJ whole genome shotgun (WGS) entry which is preliminary data.</text>
</comment>
<evidence type="ECO:0000313" key="2">
    <source>
        <dbReference type="EMBL" id="MBK0370048.1"/>
    </source>
</evidence>
<keyword evidence="1" id="KW-0732">Signal</keyword>